<dbReference type="PANTHER" id="PTHR35601:SF1">
    <property type="entry name" value="TOXIN RELE"/>
    <property type="match status" value="1"/>
</dbReference>
<evidence type="ECO:0000313" key="3">
    <source>
        <dbReference type="EMBL" id="PJZ55891.1"/>
    </source>
</evidence>
<dbReference type="Proteomes" id="UP000231879">
    <property type="component" value="Unassembled WGS sequence"/>
</dbReference>
<comment type="caution">
    <text evidence="3">The sequence shown here is derived from an EMBL/GenBank/DDBJ whole genome shotgun (WGS) entry which is preliminary data.</text>
</comment>
<evidence type="ECO:0000256" key="2">
    <source>
        <dbReference type="ARBA" id="ARBA00022649"/>
    </source>
</evidence>
<comment type="similarity">
    <text evidence="1">Belongs to the RelE toxin family.</text>
</comment>
<dbReference type="RefSeq" id="WP_100764015.1">
    <property type="nucleotide sequence ID" value="NZ_NPDS01000009.1"/>
</dbReference>
<keyword evidence="4" id="KW-1185">Reference proteome</keyword>
<dbReference type="SUPFAM" id="SSF143011">
    <property type="entry name" value="RelE-like"/>
    <property type="match status" value="1"/>
</dbReference>
<organism evidence="3 4">
    <name type="scientific">Leptospira barantonii</name>
    <dbReference type="NCBI Taxonomy" id="2023184"/>
    <lineage>
        <taxon>Bacteria</taxon>
        <taxon>Pseudomonadati</taxon>
        <taxon>Spirochaetota</taxon>
        <taxon>Spirochaetia</taxon>
        <taxon>Leptospirales</taxon>
        <taxon>Leptospiraceae</taxon>
        <taxon>Leptospira</taxon>
    </lineage>
</organism>
<reference evidence="3 4" key="1">
    <citation type="submission" date="2017-07" db="EMBL/GenBank/DDBJ databases">
        <title>Leptospira spp. isolated from tropical soils.</title>
        <authorList>
            <person name="Thibeaux R."/>
            <person name="Iraola G."/>
            <person name="Ferres I."/>
            <person name="Bierque E."/>
            <person name="Girault D."/>
            <person name="Soupe-Gilbert M.-E."/>
            <person name="Picardeau M."/>
            <person name="Goarant C."/>
        </authorList>
    </citation>
    <scope>NUCLEOTIDE SEQUENCE [LARGE SCALE GENOMIC DNA]</scope>
    <source>
        <strain evidence="3 4">FH4-C-A1</strain>
    </source>
</reference>
<dbReference type="NCBIfam" id="TIGR02385">
    <property type="entry name" value="RelE_StbE"/>
    <property type="match status" value="1"/>
</dbReference>
<dbReference type="PANTHER" id="PTHR35601">
    <property type="entry name" value="TOXIN RELE"/>
    <property type="match status" value="1"/>
</dbReference>
<sequence>MSEYSILLTQSAAKQLNKLPENIADSLIQIIQGLAQNPRPIGSKKLKGREGFRIRKGDYRIIYDIVDRKLIVHVIAIGHRKEIYER</sequence>
<keyword evidence="2" id="KW-1277">Toxin-antitoxin system</keyword>
<dbReference type="Gene3D" id="3.30.2310.20">
    <property type="entry name" value="RelE-like"/>
    <property type="match status" value="1"/>
</dbReference>
<dbReference type="InterPro" id="IPR007712">
    <property type="entry name" value="RelE/ParE_toxin"/>
</dbReference>
<dbReference type="Pfam" id="PF05016">
    <property type="entry name" value="ParE_toxin"/>
    <property type="match status" value="1"/>
</dbReference>
<evidence type="ECO:0000256" key="1">
    <source>
        <dbReference type="ARBA" id="ARBA00006226"/>
    </source>
</evidence>
<gene>
    <name evidence="3" type="ORF">CH367_18705</name>
</gene>
<name>A0ABX4NGG5_9LEPT</name>
<dbReference type="InterPro" id="IPR035093">
    <property type="entry name" value="RelE/ParE_toxin_dom_sf"/>
</dbReference>
<proteinExistence type="inferred from homology"/>
<evidence type="ECO:0000313" key="4">
    <source>
        <dbReference type="Proteomes" id="UP000231879"/>
    </source>
</evidence>
<dbReference type="EMBL" id="NPDS01000009">
    <property type="protein sequence ID" value="PJZ55891.1"/>
    <property type="molecule type" value="Genomic_DNA"/>
</dbReference>
<accession>A0ABX4NGG5</accession>
<protein>
    <submittedName>
        <fullName evidence="3">Type II toxin-antitoxin system mRNA interferase toxin, RelE/StbE family</fullName>
    </submittedName>
</protein>